<dbReference type="AlphaFoldDB" id="A0A0A9BZL5"/>
<name>A0A0A9BZL5_ARUDO</name>
<reference evidence="2" key="1">
    <citation type="submission" date="2014-09" db="EMBL/GenBank/DDBJ databases">
        <authorList>
            <person name="Magalhaes I.L.F."/>
            <person name="Oliveira U."/>
            <person name="Santos F.R."/>
            <person name="Vidigal T.H.D.A."/>
            <person name="Brescovit A.D."/>
            <person name="Santos A.J."/>
        </authorList>
    </citation>
    <scope>NUCLEOTIDE SEQUENCE</scope>
    <source>
        <tissue evidence="2">Shoot tissue taken approximately 20 cm above the soil surface</tissue>
    </source>
</reference>
<protein>
    <submittedName>
        <fullName evidence="2">Uncharacterized protein</fullName>
    </submittedName>
</protein>
<evidence type="ECO:0000256" key="1">
    <source>
        <dbReference type="SAM" id="MobiDB-lite"/>
    </source>
</evidence>
<feature type="region of interest" description="Disordered" evidence="1">
    <location>
        <begin position="1"/>
        <end position="30"/>
    </location>
</feature>
<sequence>MRSPESPIESRCCTRTLTRPRPALHRPARR</sequence>
<reference evidence="2" key="2">
    <citation type="journal article" date="2015" name="Data Brief">
        <title>Shoot transcriptome of the giant reed, Arundo donax.</title>
        <authorList>
            <person name="Barrero R.A."/>
            <person name="Guerrero F.D."/>
            <person name="Moolhuijzen P."/>
            <person name="Goolsby J.A."/>
            <person name="Tidwell J."/>
            <person name="Bellgard S.E."/>
            <person name="Bellgard M.I."/>
        </authorList>
    </citation>
    <scope>NUCLEOTIDE SEQUENCE</scope>
    <source>
        <tissue evidence="2">Shoot tissue taken approximately 20 cm above the soil surface</tissue>
    </source>
</reference>
<dbReference type="EMBL" id="GBRH01228396">
    <property type="protein sequence ID" value="JAD69499.1"/>
    <property type="molecule type" value="Transcribed_RNA"/>
</dbReference>
<accession>A0A0A9BZL5</accession>
<evidence type="ECO:0000313" key="2">
    <source>
        <dbReference type="EMBL" id="JAD69499.1"/>
    </source>
</evidence>
<organism evidence="2">
    <name type="scientific">Arundo donax</name>
    <name type="common">Giant reed</name>
    <name type="synonym">Donax arundinaceus</name>
    <dbReference type="NCBI Taxonomy" id="35708"/>
    <lineage>
        <taxon>Eukaryota</taxon>
        <taxon>Viridiplantae</taxon>
        <taxon>Streptophyta</taxon>
        <taxon>Embryophyta</taxon>
        <taxon>Tracheophyta</taxon>
        <taxon>Spermatophyta</taxon>
        <taxon>Magnoliopsida</taxon>
        <taxon>Liliopsida</taxon>
        <taxon>Poales</taxon>
        <taxon>Poaceae</taxon>
        <taxon>PACMAD clade</taxon>
        <taxon>Arundinoideae</taxon>
        <taxon>Arundineae</taxon>
        <taxon>Arundo</taxon>
    </lineage>
</organism>
<proteinExistence type="predicted"/>
<feature type="compositionally biased region" description="Low complexity" evidence="1">
    <location>
        <begin position="11"/>
        <end position="21"/>
    </location>
</feature>